<dbReference type="Proteomes" id="UP000625711">
    <property type="component" value="Unassembled WGS sequence"/>
</dbReference>
<dbReference type="CDD" id="cd00882">
    <property type="entry name" value="Ras_like_GTPase"/>
    <property type="match status" value="1"/>
</dbReference>
<organism evidence="3 4">
    <name type="scientific">Rhynchophorus ferrugineus</name>
    <name type="common">Red palm weevil</name>
    <name type="synonym">Curculio ferrugineus</name>
    <dbReference type="NCBI Taxonomy" id="354439"/>
    <lineage>
        <taxon>Eukaryota</taxon>
        <taxon>Metazoa</taxon>
        <taxon>Ecdysozoa</taxon>
        <taxon>Arthropoda</taxon>
        <taxon>Hexapoda</taxon>
        <taxon>Insecta</taxon>
        <taxon>Pterygota</taxon>
        <taxon>Neoptera</taxon>
        <taxon>Endopterygota</taxon>
        <taxon>Coleoptera</taxon>
        <taxon>Polyphaga</taxon>
        <taxon>Cucujiformia</taxon>
        <taxon>Curculionidae</taxon>
        <taxon>Dryophthorinae</taxon>
        <taxon>Rhynchophorus</taxon>
    </lineage>
</organism>
<dbReference type="AlphaFoldDB" id="A0A834M3X0"/>
<feature type="compositionally biased region" description="Basic and acidic residues" evidence="1">
    <location>
        <begin position="822"/>
        <end position="832"/>
    </location>
</feature>
<feature type="region of interest" description="Disordered" evidence="1">
    <location>
        <begin position="715"/>
        <end position="1002"/>
    </location>
</feature>
<dbReference type="InterPro" id="IPR058519">
    <property type="entry name" value="DUF8206"/>
</dbReference>
<comment type="caution">
    <text evidence="3">The sequence shown here is derived from an EMBL/GenBank/DDBJ whole genome shotgun (WGS) entry which is preliminary data.</text>
</comment>
<dbReference type="OrthoDB" id="2386367at2759"/>
<feature type="compositionally biased region" description="Gly residues" evidence="1">
    <location>
        <begin position="799"/>
        <end position="820"/>
    </location>
</feature>
<feature type="compositionally biased region" description="Basic and acidic residues" evidence="1">
    <location>
        <begin position="839"/>
        <end position="858"/>
    </location>
</feature>
<feature type="compositionally biased region" description="Basic and acidic residues" evidence="1">
    <location>
        <begin position="962"/>
        <end position="979"/>
    </location>
</feature>
<evidence type="ECO:0000259" key="2">
    <source>
        <dbReference type="Pfam" id="PF26633"/>
    </source>
</evidence>
<feature type="compositionally biased region" description="Basic and acidic residues" evidence="1">
    <location>
        <begin position="989"/>
        <end position="1002"/>
    </location>
</feature>
<feature type="region of interest" description="Disordered" evidence="1">
    <location>
        <begin position="58"/>
        <end position="77"/>
    </location>
</feature>
<sequence>MESKNSSAFSQKSSGTRDAIVLKACAEPIAHIPCNSQVFRSKCRGWFFHKSQKLGHSVPDALPSDPRGECAQSSPRLHRTPMVSRSFALRRRLYVLRRTPFINDVLDDPSKGLQTKVDKMNSKGPGSDGVRDLIDLFGNLKTNTEESKKKPINILLLGETGVGKSTFINSLVNYLTHGDFKVAERKNLLVLIPSVFSMTDKNGDLRMIKVGDTEDTNEIFEVGESATQDVRTYCFNVKNNEYHIRLIDTPGMGDTRGIEQDNLNCDNILNYISGIHELHAICYLCKPQLTRATVYFQYCVSQIMTRLHADACKNFIFIFTSCKAEQYTPGETINLLKRMADEISAKPAHAKLKLDDNKFCFDNEAFRYLAAVKQGVQLKAEVRSDAIRSWSKATEECWKLFDYITKLKPHHVGSTSAVNEARRVIYQLSKPMADIAELVQDNIRVLERHEQDLSIQSGSVQDLKRKLYIPTIKLEVTKLNQPTTVCADIKCCDVYQIDSRNEYHYKTRCHEPCYLQNVKGEVMGAPELMSCAAMQGGQTCKKCGCSYRVHMHVYYFTKKVEERKEDKTISTTIKSREDAIRRIRQLIQDSRETKRLYDAEMETITKANAKFAHFLERNAIAAFTDAYAEYIEYLVTREQSLGRNCDKPRLRALQTLLREHNEQKKIFDDAAKEQERLGRQDPITPQIISQTMSELFNLPLNGEYIKTMYNSQKTARKKEHASTEYTHSLTLNPTTRPNSTGGNRGGKAGGNRGGNAGGNRGGNAGGNRGGNAGGNRGGNAGGNRGGNAGGNRGANAGSNRGGNAEGNRGGNSRGNRGGNTEGNREDNARDNRGWNTGDNRGRYRESQHNRQSTHRERTPSPIRLSSSRSRDNLGPAYPEYRQAYRNPSPPPHLPPVYDQRYCYYPDHGPTSRDYCPQPDRYRTSDYHARSANYRHSYDDRPTGYYHPSRNNDYPPPYEEERDWPPRYREHSSYEARGADPTHNPSYSPRYEDDYRRDRRPYN</sequence>
<feature type="compositionally biased region" description="Basic and acidic residues" evidence="1">
    <location>
        <begin position="919"/>
        <end position="928"/>
    </location>
</feature>
<feature type="compositionally biased region" description="Gly residues" evidence="1">
    <location>
        <begin position="742"/>
        <end position="792"/>
    </location>
</feature>
<evidence type="ECO:0000313" key="3">
    <source>
        <dbReference type="EMBL" id="KAF7269638.1"/>
    </source>
</evidence>
<proteinExistence type="predicted"/>
<feature type="compositionally biased region" description="Polar residues" evidence="1">
    <location>
        <begin position="723"/>
        <end position="740"/>
    </location>
</feature>
<feature type="domain" description="DUF8206" evidence="2">
    <location>
        <begin position="478"/>
        <end position="555"/>
    </location>
</feature>
<reference evidence="3" key="1">
    <citation type="submission" date="2020-08" db="EMBL/GenBank/DDBJ databases">
        <title>Genome sequencing and assembly of the red palm weevil Rhynchophorus ferrugineus.</title>
        <authorList>
            <person name="Dias G.B."/>
            <person name="Bergman C.M."/>
            <person name="Manee M."/>
        </authorList>
    </citation>
    <scope>NUCLEOTIDE SEQUENCE</scope>
    <source>
        <strain evidence="3">AA-2017</strain>
        <tissue evidence="3">Whole larva</tissue>
    </source>
</reference>
<dbReference type="SUPFAM" id="SSF52540">
    <property type="entry name" value="P-loop containing nucleoside triphosphate hydrolases"/>
    <property type="match status" value="2"/>
</dbReference>
<evidence type="ECO:0000256" key="1">
    <source>
        <dbReference type="SAM" id="MobiDB-lite"/>
    </source>
</evidence>
<gene>
    <name evidence="3" type="ORF">GWI33_017320</name>
</gene>
<dbReference type="InterPro" id="IPR025662">
    <property type="entry name" value="Sigma_54_int_dom_ATP-bd_1"/>
</dbReference>
<accession>A0A834M3X0</accession>
<dbReference type="PANTHER" id="PTHR32046">
    <property type="entry name" value="G DOMAIN-CONTAINING PROTEIN"/>
    <property type="match status" value="1"/>
</dbReference>
<dbReference type="InterPro" id="IPR027417">
    <property type="entry name" value="P-loop_NTPase"/>
</dbReference>
<dbReference type="Pfam" id="PF26633">
    <property type="entry name" value="DUF8206"/>
    <property type="match status" value="1"/>
</dbReference>
<dbReference type="PANTHER" id="PTHR32046:SF11">
    <property type="entry name" value="IMMUNE-ASSOCIATED NUCLEOTIDE-BINDING PROTEIN 10-LIKE"/>
    <property type="match status" value="1"/>
</dbReference>
<keyword evidence="4" id="KW-1185">Reference proteome</keyword>
<dbReference type="Gene3D" id="3.40.50.300">
    <property type="entry name" value="P-loop containing nucleotide triphosphate hydrolases"/>
    <property type="match status" value="1"/>
</dbReference>
<name>A0A834M3X0_RHYFE</name>
<evidence type="ECO:0000313" key="4">
    <source>
        <dbReference type="Proteomes" id="UP000625711"/>
    </source>
</evidence>
<dbReference type="PROSITE" id="PS00675">
    <property type="entry name" value="SIGMA54_INTERACT_1"/>
    <property type="match status" value="1"/>
</dbReference>
<dbReference type="EMBL" id="JAACXV010014200">
    <property type="protein sequence ID" value="KAF7269638.1"/>
    <property type="molecule type" value="Genomic_DNA"/>
</dbReference>
<protein>
    <recommendedName>
        <fullName evidence="2">DUF8206 domain-containing protein</fullName>
    </recommendedName>
</protein>